<evidence type="ECO:0000313" key="1">
    <source>
        <dbReference type="EMBL" id="AWN43171.1"/>
    </source>
</evidence>
<reference evidence="2" key="1">
    <citation type="submission" date="2018-05" db="EMBL/GenBank/DDBJ databases">
        <title>Complete Genome Sequence of Methylobacterium sp. 17SD2-17.</title>
        <authorList>
            <person name="Srinivasan S."/>
        </authorList>
    </citation>
    <scope>NUCLEOTIDE SEQUENCE [LARGE SCALE GENOMIC DNA]</scope>
    <source>
        <strain evidence="2">17SD2-17</strain>
    </source>
</reference>
<dbReference type="EMBL" id="CP029550">
    <property type="protein sequence ID" value="AWN43171.1"/>
    <property type="molecule type" value="Genomic_DNA"/>
</dbReference>
<protein>
    <submittedName>
        <fullName evidence="1">Uncharacterized protein</fullName>
    </submittedName>
</protein>
<gene>
    <name evidence="1" type="ORF">DK389_25085</name>
</gene>
<proteinExistence type="predicted"/>
<dbReference type="RefSeq" id="WP_109893719.1">
    <property type="nucleotide sequence ID" value="NZ_CP029550.1"/>
</dbReference>
<dbReference type="AlphaFoldDB" id="A0A2U8WC39"/>
<name>A0A2U8WC39_9HYPH</name>
<accession>A0A2U8WC39</accession>
<dbReference type="OrthoDB" id="378644at2"/>
<sequence length="223" mass="23440">MGQKTRDEAADLLRQVLTLLLGVPVDGTTQGAATLRREVGALSALAESAIRSGAISAPLQACFAAATAAGATQPAMGRVRAAVQALSPTSRPARVVRALAIRFCLVEEARFIAATTFASQDDANATLAAMNAAFSAAQDEAAGTPTNAIYRALVALHAAVTRDLTERARLLPRRVVYAFAEALPALTLANRFYADAERADELRDGNRAFHPLFLPLQVQALTA</sequence>
<dbReference type="Proteomes" id="UP000245926">
    <property type="component" value="Chromosome"/>
</dbReference>
<organism evidence="1 2">
    <name type="scientific">Methylobacterium durans</name>
    <dbReference type="NCBI Taxonomy" id="2202825"/>
    <lineage>
        <taxon>Bacteria</taxon>
        <taxon>Pseudomonadati</taxon>
        <taxon>Pseudomonadota</taxon>
        <taxon>Alphaproteobacteria</taxon>
        <taxon>Hyphomicrobiales</taxon>
        <taxon>Methylobacteriaceae</taxon>
        <taxon>Methylobacterium</taxon>
    </lineage>
</organism>
<keyword evidence="2" id="KW-1185">Reference proteome</keyword>
<evidence type="ECO:0000313" key="2">
    <source>
        <dbReference type="Proteomes" id="UP000245926"/>
    </source>
</evidence>
<dbReference type="KEGG" id="mets:DK389_25085"/>